<keyword evidence="2" id="KW-1185">Reference proteome</keyword>
<reference evidence="1 2" key="1">
    <citation type="submission" date="2024-11" db="EMBL/GenBank/DDBJ databases">
        <title>Adaptive evolution of stress response genes in parasites aligns with host niche diversity.</title>
        <authorList>
            <person name="Hahn C."/>
            <person name="Resl P."/>
        </authorList>
    </citation>
    <scope>NUCLEOTIDE SEQUENCE [LARGE SCALE GENOMIC DNA]</scope>
    <source>
        <strain evidence="1">EGGRZ-B1_66</strain>
        <tissue evidence="1">Body</tissue>
    </source>
</reference>
<dbReference type="EMBL" id="JBJKFK010000486">
    <property type="protein sequence ID" value="KAL3316753.1"/>
    <property type="molecule type" value="Genomic_DNA"/>
</dbReference>
<accession>A0ABD2QBJ3</accession>
<proteinExistence type="predicted"/>
<comment type="caution">
    <text evidence="1">The sequence shown here is derived from an EMBL/GenBank/DDBJ whole genome shotgun (WGS) entry which is preliminary data.</text>
</comment>
<evidence type="ECO:0000313" key="2">
    <source>
        <dbReference type="Proteomes" id="UP001626550"/>
    </source>
</evidence>
<gene>
    <name evidence="1" type="ORF">Ciccas_004594</name>
</gene>
<name>A0ABD2QBJ3_9PLAT</name>
<dbReference type="Proteomes" id="UP001626550">
    <property type="component" value="Unassembled WGS sequence"/>
</dbReference>
<protein>
    <submittedName>
        <fullName evidence="1">Uncharacterized protein</fullName>
    </submittedName>
</protein>
<dbReference type="AlphaFoldDB" id="A0ABD2QBJ3"/>
<sequence length="138" mass="15421">MQVSIFAPGIIVGGGTRSGKGAGCCGYPASEAQENSTRKTRVSNSHNCLIDSERICNFCHCKDEENVFIENSCIDILHRTSTDNQSSHTLFHRYAMADDPDLEPVTEDVLKRYLFYFMAFRFIVRHPALNGCCSYPAC</sequence>
<organism evidence="1 2">
    <name type="scientific">Cichlidogyrus casuarinus</name>
    <dbReference type="NCBI Taxonomy" id="1844966"/>
    <lineage>
        <taxon>Eukaryota</taxon>
        <taxon>Metazoa</taxon>
        <taxon>Spiralia</taxon>
        <taxon>Lophotrochozoa</taxon>
        <taxon>Platyhelminthes</taxon>
        <taxon>Monogenea</taxon>
        <taxon>Monopisthocotylea</taxon>
        <taxon>Dactylogyridea</taxon>
        <taxon>Ancyrocephalidae</taxon>
        <taxon>Cichlidogyrus</taxon>
    </lineage>
</organism>
<evidence type="ECO:0000313" key="1">
    <source>
        <dbReference type="EMBL" id="KAL3316753.1"/>
    </source>
</evidence>